<sequence length="682" mass="77198">MSEKRTLNRSSTSFHGRVKVNSFGKSSSRALVQDASGRSLNSPHPRTIRIVAKESALHVKPRKRNLKALAGLRTLATLWIVLGHFQQTAYSFNESKPFVLVLGRGFIPVCMYILLSGFVTHYAYNRKVYNNRSEVAIFLTRRLGRVLFTYFASIVLGLLDPLYTRHDALATNYPQEVLASVFLIQSWFELPDNDRWSRDKMTQPNPGGWTISTLLFAWFMYPLLNTALRKFNVWSNGMIRYKLALAFAMYAMTMIPVIGVYAGQHGLVTNGQFEFFYKFPPLRLGDFVLGMVLSELVEDPKCNASRVWRYLPDLATLCFAGIVIFVQLNGTIPLHRVDSETFLISGLAPLLGIMLLGYSINSDKKLKWSFSALFEHVVLIEVGNWSFAVYCFQFTVFFMFEQWQFSNIQHGIYEAEELKLAAPWLFPYLITLYTFSAMWTELLEKPFAQRIKIWTGRRFSSKEKSRNLVLGGNLKANAESCESQWVPGNGTRQLPAVHVEIINDVDAPLSCPHRLEHKDSQFTEQVIAAGQSFNELCPAASSPSCPSPAVHTNGWENVKPNLGNNVAQASQSTRDISIEQEQEEEEDTIPFEIAIQGSESESDDDKYESDPEYEKNKKLYDYIPDTDDEGDVSMDDSTKDFVCGLIDNALQSQEDCQTNPEVVSTEWETKHADSPSSSSLSE</sequence>
<dbReference type="GO" id="GO:0016747">
    <property type="term" value="F:acyltransferase activity, transferring groups other than amino-acyl groups"/>
    <property type="evidence" value="ECO:0007669"/>
    <property type="project" value="InterPro"/>
</dbReference>
<reference evidence="4" key="1">
    <citation type="submission" date="2021-01" db="EMBL/GenBank/DDBJ databases">
        <authorList>
            <person name="Corre E."/>
            <person name="Pelletier E."/>
            <person name="Niang G."/>
            <person name="Scheremetjew M."/>
            <person name="Finn R."/>
            <person name="Kale V."/>
            <person name="Holt S."/>
            <person name="Cochrane G."/>
            <person name="Meng A."/>
            <person name="Brown T."/>
            <person name="Cohen L."/>
        </authorList>
    </citation>
    <scope>NUCLEOTIDE SEQUENCE</scope>
    <source>
        <strain evidence="4">NY070348D</strain>
    </source>
</reference>
<protein>
    <recommendedName>
        <fullName evidence="3">Acyltransferase 3 domain-containing protein</fullName>
    </recommendedName>
</protein>
<keyword evidence="2" id="KW-0812">Transmembrane</keyword>
<accession>A0A7S2RVV5</accession>
<feature type="domain" description="Acyltransferase 3" evidence="3">
    <location>
        <begin position="68"/>
        <end position="437"/>
    </location>
</feature>
<dbReference type="PANTHER" id="PTHR23028">
    <property type="entry name" value="ACETYLTRANSFERASE"/>
    <property type="match status" value="1"/>
</dbReference>
<organism evidence="4">
    <name type="scientific">Mucochytrium quahogii</name>
    <dbReference type="NCBI Taxonomy" id="96639"/>
    <lineage>
        <taxon>Eukaryota</taxon>
        <taxon>Sar</taxon>
        <taxon>Stramenopiles</taxon>
        <taxon>Bigyra</taxon>
        <taxon>Labyrinthulomycetes</taxon>
        <taxon>Thraustochytrida</taxon>
        <taxon>Thraustochytriidae</taxon>
        <taxon>Mucochytrium</taxon>
    </lineage>
</organism>
<feature type="compositionally biased region" description="Polar residues" evidence="1">
    <location>
        <begin position="653"/>
        <end position="662"/>
    </location>
</feature>
<feature type="transmembrane region" description="Helical" evidence="2">
    <location>
        <begin position="420"/>
        <end position="443"/>
    </location>
</feature>
<evidence type="ECO:0000256" key="2">
    <source>
        <dbReference type="SAM" id="Phobius"/>
    </source>
</evidence>
<feature type="compositionally biased region" description="Acidic residues" evidence="1">
    <location>
        <begin position="578"/>
        <end position="589"/>
    </location>
</feature>
<proteinExistence type="predicted"/>
<gene>
    <name evidence="4" type="ORF">QSP1433_LOCUS7557</name>
</gene>
<feature type="compositionally biased region" description="Basic and acidic residues" evidence="1">
    <location>
        <begin position="608"/>
        <end position="620"/>
    </location>
</feature>
<keyword evidence="2" id="KW-0472">Membrane</keyword>
<feature type="region of interest" description="Disordered" evidence="1">
    <location>
        <begin position="653"/>
        <end position="682"/>
    </location>
</feature>
<feature type="transmembrane region" description="Helical" evidence="2">
    <location>
        <begin position="244"/>
        <end position="262"/>
    </location>
</feature>
<feature type="transmembrane region" description="Helical" evidence="2">
    <location>
        <begin position="68"/>
        <end position="85"/>
    </location>
</feature>
<feature type="region of interest" description="Disordered" evidence="1">
    <location>
        <begin position="568"/>
        <end position="638"/>
    </location>
</feature>
<dbReference type="Pfam" id="PF01757">
    <property type="entry name" value="Acyl_transf_3"/>
    <property type="match status" value="1"/>
</dbReference>
<dbReference type="InterPro" id="IPR050879">
    <property type="entry name" value="Acyltransferase_3"/>
</dbReference>
<feature type="transmembrane region" description="Helical" evidence="2">
    <location>
        <begin position="145"/>
        <end position="163"/>
    </location>
</feature>
<feature type="transmembrane region" description="Helical" evidence="2">
    <location>
        <begin position="373"/>
        <end position="400"/>
    </location>
</feature>
<evidence type="ECO:0000313" key="4">
    <source>
        <dbReference type="EMBL" id="CAD9682094.1"/>
    </source>
</evidence>
<dbReference type="InterPro" id="IPR002656">
    <property type="entry name" value="Acyl_transf_3_dom"/>
</dbReference>
<feature type="transmembrane region" description="Helical" evidence="2">
    <location>
        <begin position="342"/>
        <end position="361"/>
    </location>
</feature>
<evidence type="ECO:0000256" key="1">
    <source>
        <dbReference type="SAM" id="MobiDB-lite"/>
    </source>
</evidence>
<dbReference type="EMBL" id="HBHK01012005">
    <property type="protein sequence ID" value="CAD9682094.1"/>
    <property type="molecule type" value="Transcribed_RNA"/>
</dbReference>
<name>A0A7S2RVV5_9STRA</name>
<feature type="compositionally biased region" description="Acidic residues" evidence="1">
    <location>
        <begin position="624"/>
        <end position="634"/>
    </location>
</feature>
<dbReference type="AlphaFoldDB" id="A0A7S2RVV5"/>
<feature type="transmembrane region" description="Helical" evidence="2">
    <location>
        <begin position="310"/>
        <end position="330"/>
    </location>
</feature>
<evidence type="ECO:0000259" key="3">
    <source>
        <dbReference type="Pfam" id="PF01757"/>
    </source>
</evidence>
<keyword evidence="2" id="KW-1133">Transmembrane helix</keyword>
<feature type="transmembrane region" description="Helical" evidence="2">
    <location>
        <begin position="206"/>
        <end position="224"/>
    </location>
</feature>
<feature type="non-terminal residue" evidence="4">
    <location>
        <position position="682"/>
    </location>
</feature>
<feature type="transmembrane region" description="Helical" evidence="2">
    <location>
        <begin position="105"/>
        <end position="124"/>
    </location>
</feature>